<protein>
    <submittedName>
        <fullName evidence="5">Antiterminator LoaP</fullName>
    </submittedName>
</protein>
<dbReference type="SUPFAM" id="SSF50104">
    <property type="entry name" value="Translation proteins SH3-like domain"/>
    <property type="match status" value="1"/>
</dbReference>
<evidence type="ECO:0000259" key="4">
    <source>
        <dbReference type="Pfam" id="PF02357"/>
    </source>
</evidence>
<dbReference type="Gene3D" id="3.30.70.940">
    <property type="entry name" value="NusG, N-terminal domain"/>
    <property type="match status" value="1"/>
</dbReference>
<accession>A0A6G3ZSQ8</accession>
<dbReference type="NCBIfam" id="NF033641">
    <property type="entry name" value="antiterm_LoaP"/>
    <property type="match status" value="1"/>
</dbReference>
<proteinExistence type="predicted"/>
<dbReference type="EMBL" id="JAAIKC010000001">
    <property type="protein sequence ID" value="NEW04621.1"/>
    <property type="molecule type" value="Genomic_DNA"/>
</dbReference>
<dbReference type="SUPFAM" id="SSF82679">
    <property type="entry name" value="N-utilization substance G protein NusG, N-terminal domain"/>
    <property type="match status" value="1"/>
</dbReference>
<gene>
    <name evidence="5" type="primary">loaP</name>
    <name evidence="5" type="ORF">GK047_01100</name>
</gene>
<dbReference type="InterPro" id="IPR014722">
    <property type="entry name" value="Rib_uL2_dom2"/>
</dbReference>
<evidence type="ECO:0000256" key="1">
    <source>
        <dbReference type="ARBA" id="ARBA00022814"/>
    </source>
</evidence>
<dbReference type="InterPro" id="IPR006645">
    <property type="entry name" value="NGN-like_dom"/>
</dbReference>
<dbReference type="CDD" id="cd08000">
    <property type="entry name" value="NGN"/>
    <property type="match status" value="1"/>
</dbReference>
<dbReference type="Pfam" id="PF02357">
    <property type="entry name" value="NusG"/>
    <property type="match status" value="1"/>
</dbReference>
<dbReference type="InterPro" id="IPR008991">
    <property type="entry name" value="Translation_prot_SH3-like_sf"/>
</dbReference>
<dbReference type="InterPro" id="IPR047663">
    <property type="entry name" value="Transcription_antiterm_LoaP"/>
</dbReference>
<dbReference type="InterPro" id="IPR043425">
    <property type="entry name" value="NusG-like"/>
</dbReference>
<dbReference type="RefSeq" id="WP_163940282.1">
    <property type="nucleotide sequence ID" value="NZ_JAAIKC010000001.1"/>
</dbReference>
<dbReference type="PANTHER" id="PTHR30265">
    <property type="entry name" value="RHO-INTERACTING TRANSCRIPTION TERMINATION FACTOR NUSG"/>
    <property type="match status" value="1"/>
</dbReference>
<dbReference type="GO" id="GO:0006354">
    <property type="term" value="P:DNA-templated transcription elongation"/>
    <property type="evidence" value="ECO:0007669"/>
    <property type="project" value="InterPro"/>
</dbReference>
<feature type="domain" description="NusG-like N-terminal" evidence="4">
    <location>
        <begin position="1"/>
        <end position="84"/>
    </location>
</feature>
<keyword evidence="2" id="KW-0805">Transcription regulation</keyword>
<evidence type="ECO:0000256" key="2">
    <source>
        <dbReference type="ARBA" id="ARBA00023015"/>
    </source>
</evidence>
<dbReference type="Gene3D" id="2.30.30.30">
    <property type="match status" value="1"/>
</dbReference>
<dbReference type="InterPro" id="IPR036735">
    <property type="entry name" value="NGN_dom_sf"/>
</dbReference>
<evidence type="ECO:0000313" key="5">
    <source>
        <dbReference type="EMBL" id="NEW04621.1"/>
    </source>
</evidence>
<sequence>MEWYALFVETGKEEVVQKFLQLYFDHQTLLSIVPKRKIPEKKFGTVNHVLKIFFPGYVLIKTNMNTDIFYRLEKIPKSLWLVNNGPYYSRDRGIYFSKICENEIVPILQLLDERDTINYSNVYVENSRFSVISGPLQGKENIIHKIDKHKNRAKILLHFMGKETTFDVGVEVLDNRKHTVSNSSE</sequence>
<comment type="caution">
    <text evidence="5">The sequence shown here is derived from an EMBL/GenBank/DDBJ whole genome shotgun (WGS) entry which is preliminary data.</text>
</comment>
<dbReference type="PANTHER" id="PTHR30265:SF4">
    <property type="entry name" value="KOW MOTIF FAMILY PROTEIN, EXPRESSED"/>
    <property type="match status" value="1"/>
</dbReference>
<dbReference type="AlphaFoldDB" id="A0A6G3ZSQ8"/>
<keyword evidence="3" id="KW-0804">Transcription</keyword>
<dbReference type="GO" id="GO:0031564">
    <property type="term" value="P:transcription antitermination"/>
    <property type="evidence" value="ECO:0007669"/>
    <property type="project" value="UniProtKB-KW"/>
</dbReference>
<evidence type="ECO:0000256" key="3">
    <source>
        <dbReference type="ARBA" id="ARBA00023163"/>
    </source>
</evidence>
<keyword evidence="1" id="KW-0889">Transcription antitermination</keyword>
<name>A0A6G3ZSQ8_9BACL</name>
<organism evidence="5">
    <name type="scientific">Paenibacillus sp. SYP-B3998</name>
    <dbReference type="NCBI Taxonomy" id="2678564"/>
    <lineage>
        <taxon>Bacteria</taxon>
        <taxon>Bacillati</taxon>
        <taxon>Bacillota</taxon>
        <taxon>Bacilli</taxon>
        <taxon>Bacillales</taxon>
        <taxon>Paenibacillaceae</taxon>
        <taxon>Paenibacillus</taxon>
    </lineage>
</organism>
<reference evidence="5" key="1">
    <citation type="submission" date="2020-02" db="EMBL/GenBank/DDBJ databases">
        <authorList>
            <person name="Shen X.-R."/>
            <person name="Zhang Y.-X."/>
        </authorList>
    </citation>
    <scope>NUCLEOTIDE SEQUENCE</scope>
    <source>
        <strain evidence="5">SYP-B3998</strain>
    </source>
</reference>